<protein>
    <recommendedName>
        <fullName evidence="3">DUF4185 domain-containing protein</fullName>
    </recommendedName>
</protein>
<dbReference type="PROSITE" id="PS51318">
    <property type="entry name" value="TAT"/>
    <property type="match status" value="1"/>
</dbReference>
<evidence type="ECO:0008006" key="3">
    <source>
        <dbReference type="Google" id="ProtNLM"/>
    </source>
</evidence>
<dbReference type="EMBL" id="LT629772">
    <property type="protein sequence ID" value="SDT00827.1"/>
    <property type="molecule type" value="Genomic_DNA"/>
</dbReference>
<sequence length="398" mass="42628">MSISAPVVLVTLPILALDDEGTSEMTDHRSPRPAAAGLSRRGVLTATAIGFAGLAVGTRATPAAAGPDRAVIDAELTRLFGDYGDTAGRWTGADSAYSVPLPDGRIAWLYSDTFLGTVNADHSRPTDSPFIHNSIIIDDHGELTTYTGGTPDAPRSLVAPEGSGDETGSWYWFGDGTVEGDQLRVLVLEFEKTGDGVFDFAFVATAVASFRLPDLAVTVRSLPDSPISWASAVLECGRYSYVYGVEDLQSTKYAHLARVPRGRLTESPWQYYDGAGWSADPTASARILTGVSNEFSVQRLGGVDGGGFGLVTGDARESLSPDILLYRSSTPTGPFTDPVRLYSTPETSGNIFTYNAKSHPELAGDGELLVTYNVNSFDTADVYAEVDNYRPRYLRVLR</sequence>
<evidence type="ECO:0000313" key="1">
    <source>
        <dbReference type="EMBL" id="SDT00827.1"/>
    </source>
</evidence>
<dbReference type="Proteomes" id="UP000199103">
    <property type="component" value="Chromosome I"/>
</dbReference>
<reference evidence="1 2" key="1">
    <citation type="submission" date="2016-10" db="EMBL/GenBank/DDBJ databases">
        <authorList>
            <person name="de Groot N.N."/>
        </authorList>
    </citation>
    <scope>NUCLEOTIDE SEQUENCE [LARGE SCALE GENOMIC DNA]</scope>
    <source>
        <strain evidence="1 2">DSM 21800</strain>
    </source>
</reference>
<gene>
    <name evidence="1" type="ORF">SAMN04489812_3811</name>
</gene>
<dbReference type="AlphaFoldDB" id="A0A1H1WUJ9"/>
<dbReference type="STRING" id="630515.SAMN04489812_3811"/>
<name>A0A1H1WUJ9_9ACTN</name>
<evidence type="ECO:0000313" key="2">
    <source>
        <dbReference type="Proteomes" id="UP000199103"/>
    </source>
</evidence>
<organism evidence="1 2">
    <name type="scientific">Microlunatus soli</name>
    <dbReference type="NCBI Taxonomy" id="630515"/>
    <lineage>
        <taxon>Bacteria</taxon>
        <taxon>Bacillati</taxon>
        <taxon>Actinomycetota</taxon>
        <taxon>Actinomycetes</taxon>
        <taxon>Propionibacteriales</taxon>
        <taxon>Propionibacteriaceae</taxon>
        <taxon>Microlunatus</taxon>
    </lineage>
</organism>
<dbReference type="InterPro" id="IPR006311">
    <property type="entry name" value="TAT_signal"/>
</dbReference>
<accession>A0A1H1WUJ9</accession>
<keyword evidence="2" id="KW-1185">Reference proteome</keyword>
<proteinExistence type="predicted"/>